<feature type="region of interest" description="Disordered" evidence="1">
    <location>
        <begin position="127"/>
        <end position="180"/>
    </location>
</feature>
<evidence type="ECO:0000256" key="2">
    <source>
        <dbReference type="SAM" id="Phobius"/>
    </source>
</evidence>
<dbReference type="EMBL" id="BSYI01000019">
    <property type="protein sequence ID" value="GMG83444.1"/>
    <property type="molecule type" value="Genomic_DNA"/>
</dbReference>
<organism evidence="3 4">
    <name type="scientific">Paralimibaculum aggregatum</name>
    <dbReference type="NCBI Taxonomy" id="3036245"/>
    <lineage>
        <taxon>Bacteria</taxon>
        <taxon>Pseudomonadati</taxon>
        <taxon>Pseudomonadota</taxon>
        <taxon>Alphaproteobacteria</taxon>
        <taxon>Rhodobacterales</taxon>
        <taxon>Paracoccaceae</taxon>
        <taxon>Paralimibaculum</taxon>
    </lineage>
</organism>
<keyword evidence="2" id="KW-1133">Transmembrane helix</keyword>
<keyword evidence="2" id="KW-0812">Transmembrane</keyword>
<feature type="transmembrane region" description="Helical" evidence="2">
    <location>
        <begin position="28"/>
        <end position="47"/>
    </location>
</feature>
<dbReference type="RefSeq" id="WP_285672238.1">
    <property type="nucleotide sequence ID" value="NZ_BSYI01000019.1"/>
</dbReference>
<accession>A0ABQ6LQV3</accession>
<dbReference type="Proteomes" id="UP001239909">
    <property type="component" value="Unassembled WGS sequence"/>
</dbReference>
<dbReference type="NCBIfam" id="NF008528">
    <property type="entry name" value="PRK11463.1-2"/>
    <property type="match status" value="1"/>
</dbReference>
<evidence type="ECO:0000256" key="1">
    <source>
        <dbReference type="SAM" id="MobiDB-lite"/>
    </source>
</evidence>
<keyword evidence="2" id="KW-0472">Membrane</keyword>
<dbReference type="PANTHER" id="PTHR35335">
    <property type="entry name" value="UPF0716 PROTEIN FXSA"/>
    <property type="match status" value="1"/>
</dbReference>
<feature type="transmembrane region" description="Helical" evidence="2">
    <location>
        <begin position="68"/>
        <end position="89"/>
    </location>
</feature>
<dbReference type="PANTHER" id="PTHR35335:SF1">
    <property type="entry name" value="UPF0716 PROTEIN FXSA"/>
    <property type="match status" value="1"/>
</dbReference>
<evidence type="ECO:0000313" key="4">
    <source>
        <dbReference type="Proteomes" id="UP001239909"/>
    </source>
</evidence>
<dbReference type="InterPro" id="IPR007313">
    <property type="entry name" value="FxsA"/>
</dbReference>
<feature type="compositionally biased region" description="Low complexity" evidence="1">
    <location>
        <begin position="162"/>
        <end position="173"/>
    </location>
</feature>
<comment type="caution">
    <text evidence="3">The sequence shown here is derived from an EMBL/GenBank/DDBJ whole genome shotgun (WGS) entry which is preliminary data.</text>
</comment>
<proteinExistence type="predicted"/>
<reference evidence="3 4" key="1">
    <citation type="submission" date="2023-04" db="EMBL/GenBank/DDBJ databases">
        <title>Marinoamorphus aggregata gen. nov., sp. Nov., isolate from tissue of brittle star Ophioplocus japonicus.</title>
        <authorList>
            <person name="Kawano K."/>
            <person name="Sawayama S."/>
            <person name="Nakagawa S."/>
        </authorList>
    </citation>
    <scope>NUCLEOTIDE SEQUENCE [LARGE SCALE GENOMIC DNA]</scope>
    <source>
        <strain evidence="3 4">NKW23</strain>
    </source>
</reference>
<protein>
    <submittedName>
        <fullName evidence="3">Uncharacterized protein</fullName>
    </submittedName>
</protein>
<evidence type="ECO:0000313" key="3">
    <source>
        <dbReference type="EMBL" id="GMG83444.1"/>
    </source>
</evidence>
<keyword evidence="4" id="KW-1185">Reference proteome</keyword>
<name>A0ABQ6LQV3_9RHOB</name>
<dbReference type="Pfam" id="PF04186">
    <property type="entry name" value="FxsA"/>
    <property type="match status" value="1"/>
</dbReference>
<gene>
    <name evidence="3" type="ORF">LNKW23_26570</name>
</gene>
<feature type="compositionally biased region" description="Gly residues" evidence="1">
    <location>
        <begin position="127"/>
        <end position="143"/>
    </location>
</feature>
<sequence>MLIFLALVAVPIIEIALFIEVGGWIGLWPTIAIVIATAVAGTALLRAQGMAALGELQRRLDRGGDPSGPLAHGALILVAGIMLLTPGFFTDTVGFLLLIPPVRALVIRHLAKRVVVIGARRMGRGAGPGMGAGGGQWGPGGPEDPGHATVETGYREVDEPAGRPAEPAEPGTGQLPRERD</sequence>